<gene>
    <name evidence="2" type="ORF">FIV42_29855</name>
</gene>
<feature type="transmembrane region" description="Helical" evidence="1">
    <location>
        <begin position="94"/>
        <end position="115"/>
    </location>
</feature>
<proteinExistence type="predicted"/>
<feature type="transmembrane region" description="Helical" evidence="1">
    <location>
        <begin position="6"/>
        <end position="28"/>
    </location>
</feature>
<protein>
    <recommendedName>
        <fullName evidence="4">NfeD-like C-terminal domain-containing protein</fullName>
    </recommendedName>
</protein>
<dbReference type="EMBL" id="CP041186">
    <property type="protein sequence ID" value="QDG54800.1"/>
    <property type="molecule type" value="Genomic_DNA"/>
</dbReference>
<dbReference type="AlphaFoldDB" id="A0A4Y6Q2X4"/>
<evidence type="ECO:0000313" key="2">
    <source>
        <dbReference type="EMBL" id="QDG54800.1"/>
    </source>
</evidence>
<dbReference type="Gene3D" id="2.40.50.140">
    <property type="entry name" value="Nucleic acid-binding proteins"/>
    <property type="match status" value="1"/>
</dbReference>
<accession>A0A5B8YEQ8</accession>
<keyword evidence="1" id="KW-0812">Transmembrane</keyword>
<dbReference type="Proteomes" id="UP000315995">
    <property type="component" value="Chromosome"/>
</dbReference>
<reference evidence="2 3" key="1">
    <citation type="submission" date="2019-06" db="EMBL/GenBank/DDBJ databases">
        <title>Persicimonas caeni gen. nov., sp. nov., a predatory bacterium isolated from solar saltern.</title>
        <authorList>
            <person name="Wang S."/>
        </authorList>
    </citation>
    <scope>NUCLEOTIDE SEQUENCE [LARGE SCALE GENOMIC DNA]</scope>
    <source>
        <strain evidence="2 3">YN101</strain>
    </source>
</reference>
<evidence type="ECO:0000256" key="1">
    <source>
        <dbReference type="SAM" id="Phobius"/>
    </source>
</evidence>
<dbReference type="InterPro" id="IPR012340">
    <property type="entry name" value="NA-bd_OB-fold"/>
</dbReference>
<keyword evidence="1" id="KW-1133">Transmembrane helix</keyword>
<dbReference type="RefSeq" id="WP_141201241.1">
    <property type="nucleotide sequence ID" value="NZ_CP041186.1"/>
</dbReference>
<keyword evidence="3" id="KW-1185">Reference proteome</keyword>
<organism evidence="2 3">
    <name type="scientific">Persicimonas caeni</name>
    <dbReference type="NCBI Taxonomy" id="2292766"/>
    <lineage>
        <taxon>Bacteria</taxon>
        <taxon>Deltaproteobacteria</taxon>
        <taxon>Bradymonadales</taxon>
        <taxon>Bradymonadaceae</taxon>
        <taxon>Persicimonas</taxon>
    </lineage>
</organism>
<sequence>MSALFLTYIFCLIVGGAFVALSVFGGLFEADADVDGDFDVDMDADFDADFDGDFDLDGDFDADGDFDLDADHGHDSEIEVNVSKRFNPFTSFKFWTFALAFFGLTGVIFEGLGLWESAMGVFGLSLVMGLVSGLGVAYAMHVVNSGTGGEGITEDDYRGAAGKVVLPLRAGKRGKIQMHLKDRTIEMLAESVDDEVVLDFNEEVFVLGVKDGIAKVVHRSALEKKGAE</sequence>
<evidence type="ECO:0000313" key="3">
    <source>
        <dbReference type="Proteomes" id="UP000315995"/>
    </source>
</evidence>
<feature type="transmembrane region" description="Helical" evidence="1">
    <location>
        <begin position="121"/>
        <end position="140"/>
    </location>
</feature>
<evidence type="ECO:0008006" key="4">
    <source>
        <dbReference type="Google" id="ProtNLM"/>
    </source>
</evidence>
<name>A0A4Y6Q2X4_PERCE</name>
<keyword evidence="1" id="KW-0472">Membrane</keyword>
<dbReference type="OrthoDB" id="517853at2"/>
<accession>A0A4Y6Q2X4</accession>